<dbReference type="AlphaFoldDB" id="A0AAU7APC9"/>
<dbReference type="KEGG" id="parq:DSM112329_00293"/>
<sequence length="149" mass="16118">MIRRPSTPLLLSLSRGSLATVPDLPAGEQRETLALVDGILGICERRAEHEQAWMLEEIHGIEELVTHLVMCGGDADGALRSRYAGLVPAGDLAPAQIPERYDVCSAMLSEAIPVALGADADTRSMLDAVLDVRIAHEREIRGDVKLVRD</sequence>
<evidence type="ECO:0000313" key="1">
    <source>
        <dbReference type="EMBL" id="XAY03475.1"/>
    </source>
</evidence>
<accession>A0AAU7APC9</accession>
<proteinExistence type="predicted"/>
<name>A0AAU7APC9_9ACTN</name>
<reference evidence="1" key="1">
    <citation type="submission" date="2022-12" db="EMBL/GenBank/DDBJ databases">
        <title>Paraconexibacter alkalitolerans sp. nov. and Baekduia alba sp. nov., isolated from soil and emended description of the genera Paraconexibacter (Chun et al., 2020) and Baekduia (An et al., 2020).</title>
        <authorList>
            <person name="Vieira S."/>
            <person name="Huber K.J."/>
            <person name="Geppert A."/>
            <person name="Wolf J."/>
            <person name="Neumann-Schaal M."/>
            <person name="Muesken M."/>
            <person name="Overmann J."/>
        </authorList>
    </citation>
    <scope>NUCLEOTIDE SEQUENCE</scope>
    <source>
        <strain evidence="1">AEG42_29</strain>
    </source>
</reference>
<dbReference type="EMBL" id="CP114014">
    <property type="protein sequence ID" value="XAY03475.1"/>
    <property type="molecule type" value="Genomic_DNA"/>
</dbReference>
<protein>
    <submittedName>
        <fullName evidence="1">Uncharacterized protein</fullName>
    </submittedName>
</protein>
<organism evidence="1">
    <name type="scientific">Paraconexibacter sp. AEG42_29</name>
    <dbReference type="NCBI Taxonomy" id="2997339"/>
    <lineage>
        <taxon>Bacteria</taxon>
        <taxon>Bacillati</taxon>
        <taxon>Actinomycetota</taxon>
        <taxon>Thermoleophilia</taxon>
        <taxon>Solirubrobacterales</taxon>
        <taxon>Paraconexibacteraceae</taxon>
        <taxon>Paraconexibacter</taxon>
    </lineage>
</organism>
<gene>
    <name evidence="1" type="ORF">DSM112329_00293</name>
</gene>
<dbReference type="RefSeq" id="WP_354700032.1">
    <property type="nucleotide sequence ID" value="NZ_CP114014.1"/>
</dbReference>